<dbReference type="AlphaFoldDB" id="T2KQS5"/>
<dbReference type="Proteomes" id="UP000016160">
    <property type="component" value="Chromosome"/>
</dbReference>
<proteinExistence type="predicted"/>
<gene>
    <name evidence="1" type="ORF">BN863_31410</name>
</gene>
<sequence length="261" mass="31024">MYSLNVVAQKTQSESPKYITVTYHYWDFSSQDLDMNAWKMGEQEYFDKVTDKNEFIRSSTYYLHRFSDDSSEILLVQSFNSWSDIEKSTIRNSELELDAWPDEAERNDFLKNMSKFYKLYHSDEIYATLPQIKPLTEFATPEKELLLYVRKSHFSKDGNGPDAEFESLQKIYLDKIFKKNEYIKGYYANIHAWGSDKTEFIEAFYVRSYSDLDLMFLKNEELISQAWTNESDRLKMNARYSNYFTGIHGDYIYVAVPEFSK</sequence>
<keyword evidence="2" id="KW-1185">Reference proteome</keyword>
<dbReference type="STRING" id="1347342.BN863_31410"/>
<evidence type="ECO:0008006" key="3">
    <source>
        <dbReference type="Google" id="ProtNLM"/>
    </source>
</evidence>
<dbReference type="eggNOG" id="ENOG502Z7YT">
    <property type="taxonomic scope" value="Bacteria"/>
</dbReference>
<dbReference type="EMBL" id="HG315671">
    <property type="protein sequence ID" value="CDF80853.1"/>
    <property type="molecule type" value="Genomic_DNA"/>
</dbReference>
<evidence type="ECO:0000313" key="1">
    <source>
        <dbReference type="EMBL" id="CDF80853.1"/>
    </source>
</evidence>
<organism evidence="1 2">
    <name type="scientific">Formosa agariphila (strain DSM 15362 / KCTC 12365 / LMG 23005 / KMM 3901 / M-2Alg 35-1)</name>
    <dbReference type="NCBI Taxonomy" id="1347342"/>
    <lineage>
        <taxon>Bacteria</taxon>
        <taxon>Pseudomonadati</taxon>
        <taxon>Bacteroidota</taxon>
        <taxon>Flavobacteriia</taxon>
        <taxon>Flavobacteriales</taxon>
        <taxon>Flavobacteriaceae</taxon>
        <taxon>Formosa</taxon>
    </lineage>
</organism>
<dbReference type="HOGENOM" id="CLU_962291_0_0_10"/>
<dbReference type="PATRIC" id="fig|1347342.6.peg.3160"/>
<accession>T2KQS5</accession>
<protein>
    <recommendedName>
        <fullName evidence="3">NIPSNAP family containing protein</fullName>
    </recommendedName>
</protein>
<reference evidence="1 2" key="1">
    <citation type="journal article" date="2013" name="Appl. Environ. Microbiol.">
        <title>The genome of the alga-associated marine flavobacterium Formosa agariphila KMM 3901T reveals a broad potential for degradation of algal polysaccharides.</title>
        <authorList>
            <person name="Mann A.J."/>
            <person name="Hahnke R.L."/>
            <person name="Huang S."/>
            <person name="Werner J."/>
            <person name="Xing P."/>
            <person name="Barbeyron T."/>
            <person name="Huettel B."/>
            <person name="Stueber K."/>
            <person name="Reinhardt R."/>
            <person name="Harder J."/>
            <person name="Gloeckner F.O."/>
            <person name="Amann R.I."/>
            <person name="Teeling H."/>
        </authorList>
    </citation>
    <scope>NUCLEOTIDE SEQUENCE [LARGE SCALE GENOMIC DNA]</scope>
    <source>
        <strain evidence="2">DSM 15362 / KCTC 12365 / LMG 23005 / KMM 3901</strain>
    </source>
</reference>
<evidence type="ECO:0000313" key="2">
    <source>
        <dbReference type="Proteomes" id="UP000016160"/>
    </source>
</evidence>
<name>T2KQS5_FORAG</name>